<protein>
    <submittedName>
        <fullName evidence="2">Uncharacterized protein</fullName>
    </submittedName>
</protein>
<feature type="transmembrane region" description="Helical" evidence="1">
    <location>
        <begin position="63"/>
        <end position="82"/>
    </location>
</feature>
<dbReference type="AlphaFoldDB" id="A0A6V7NV37"/>
<organism evidence="2">
    <name type="scientific">Ananas comosus var. bracteatus</name>
    <name type="common">red pineapple</name>
    <dbReference type="NCBI Taxonomy" id="296719"/>
    <lineage>
        <taxon>Eukaryota</taxon>
        <taxon>Viridiplantae</taxon>
        <taxon>Streptophyta</taxon>
        <taxon>Embryophyta</taxon>
        <taxon>Tracheophyta</taxon>
        <taxon>Spermatophyta</taxon>
        <taxon>Magnoliopsida</taxon>
        <taxon>Liliopsida</taxon>
        <taxon>Poales</taxon>
        <taxon>Bromeliaceae</taxon>
        <taxon>Bromelioideae</taxon>
        <taxon>Ananas</taxon>
    </lineage>
</organism>
<keyword evidence="1" id="KW-1133">Transmembrane helix</keyword>
<evidence type="ECO:0000256" key="1">
    <source>
        <dbReference type="SAM" id="Phobius"/>
    </source>
</evidence>
<reference evidence="2" key="1">
    <citation type="submission" date="2020-07" db="EMBL/GenBank/DDBJ databases">
        <authorList>
            <person name="Lin J."/>
        </authorList>
    </citation>
    <scope>NUCLEOTIDE SEQUENCE</scope>
</reference>
<name>A0A6V7NV37_ANACO</name>
<gene>
    <name evidence="2" type="ORF">CB5_LOCUS5519</name>
</gene>
<accession>A0A6V7NV37</accession>
<keyword evidence="1" id="KW-0812">Transmembrane</keyword>
<evidence type="ECO:0000313" key="2">
    <source>
        <dbReference type="EMBL" id="CAD1822308.1"/>
    </source>
</evidence>
<keyword evidence="1" id="KW-0472">Membrane</keyword>
<dbReference type="EMBL" id="LR862142">
    <property type="protein sequence ID" value="CAD1822308.1"/>
    <property type="molecule type" value="Genomic_DNA"/>
</dbReference>
<proteinExistence type="predicted"/>
<sequence length="104" mass="11764">MELVSDSNITTESSGSRLDVLTMQKSGRNSIGATAHRFGNSTDFLTFVNRDEVDVRMLMASQWIIPLFLAVTCLLLFLSWGVRQKRRKRRRGSVSSRLTNLVSQ</sequence>